<evidence type="ECO:0000313" key="4">
    <source>
        <dbReference type="EMBL" id="AFZ19243.1"/>
    </source>
</evidence>
<proteinExistence type="inferred from homology"/>
<sequence length="276" mass="30692">MTQPICYLNGKYVSFDQACLPLNDLGIVRGYGIFDFLRTYNGVPFKLTEHIQRLQNSAKLIGLSLPWSSAEIEEITQNTLTHNHLAEANIRIVVTGGASADFITPLGQPSLMVIVTPVSEYPQEYYEQGIKVITVPIERFIPKAKSLNYISAIGALQQAKQTNAVEALYVNSQGDVLEGTTTNFFVFRGSQLLTPKEGILNGITRDVILELAKDRFEIVEQSIAYSQLNHCDEAFITSSTKEIMPVVQIDELHISQGKPGENTQTLMDLFQNYAKS</sequence>
<keyword evidence="3" id="KW-0663">Pyridoxal phosphate</keyword>
<dbReference type="AlphaFoldDB" id="K9WGC5"/>
<evidence type="ECO:0000256" key="1">
    <source>
        <dbReference type="ARBA" id="ARBA00001933"/>
    </source>
</evidence>
<dbReference type="InterPro" id="IPR050571">
    <property type="entry name" value="Class-IV_PLP-Dep_Aminotrnsfr"/>
</dbReference>
<dbReference type="SUPFAM" id="SSF56752">
    <property type="entry name" value="D-aminoacid aminotransferase-like PLP-dependent enzymes"/>
    <property type="match status" value="1"/>
</dbReference>
<evidence type="ECO:0000313" key="5">
    <source>
        <dbReference type="Proteomes" id="UP000010471"/>
    </source>
</evidence>
<dbReference type="STRING" id="1173027.Mic7113_3518"/>
<keyword evidence="4" id="KW-0456">Lyase</keyword>
<dbReference type="GO" id="GO:0016829">
    <property type="term" value="F:lyase activity"/>
    <property type="evidence" value="ECO:0007669"/>
    <property type="project" value="UniProtKB-KW"/>
</dbReference>
<organism evidence="4 5">
    <name type="scientific">Allocoleopsis franciscana PCC 7113</name>
    <dbReference type="NCBI Taxonomy" id="1173027"/>
    <lineage>
        <taxon>Bacteria</taxon>
        <taxon>Bacillati</taxon>
        <taxon>Cyanobacteriota</taxon>
        <taxon>Cyanophyceae</taxon>
        <taxon>Coleofasciculales</taxon>
        <taxon>Coleofasciculaceae</taxon>
        <taxon>Allocoleopsis</taxon>
        <taxon>Allocoleopsis franciscana</taxon>
    </lineage>
</organism>
<dbReference type="FunFam" id="3.20.10.10:FF:000002">
    <property type="entry name" value="D-alanine aminotransferase"/>
    <property type="match status" value="1"/>
</dbReference>
<reference evidence="4 5" key="1">
    <citation type="submission" date="2012-06" db="EMBL/GenBank/DDBJ databases">
        <title>Finished chromosome of genome of Microcoleus sp. PCC 7113.</title>
        <authorList>
            <consortium name="US DOE Joint Genome Institute"/>
            <person name="Gugger M."/>
            <person name="Coursin T."/>
            <person name="Rippka R."/>
            <person name="Tandeau De Marsac N."/>
            <person name="Huntemann M."/>
            <person name="Wei C.-L."/>
            <person name="Han J."/>
            <person name="Detter J.C."/>
            <person name="Han C."/>
            <person name="Tapia R."/>
            <person name="Chen A."/>
            <person name="Kyrpides N."/>
            <person name="Mavromatis K."/>
            <person name="Markowitz V."/>
            <person name="Szeto E."/>
            <person name="Ivanova N."/>
            <person name="Pagani I."/>
            <person name="Pati A."/>
            <person name="Goodwin L."/>
            <person name="Nordberg H.P."/>
            <person name="Cantor M.N."/>
            <person name="Hua S.X."/>
            <person name="Woyke T."/>
            <person name="Kerfeld C.A."/>
        </authorList>
    </citation>
    <scope>NUCLEOTIDE SEQUENCE [LARGE SCALE GENOMIC DNA]</scope>
    <source>
        <strain evidence="4 5">PCC 7113</strain>
    </source>
</reference>
<keyword evidence="4" id="KW-0808">Transferase</keyword>
<accession>K9WGC5</accession>
<keyword evidence="4" id="KW-0032">Aminotransferase</keyword>
<dbReference type="eggNOG" id="COG0115">
    <property type="taxonomic scope" value="Bacteria"/>
</dbReference>
<evidence type="ECO:0000256" key="2">
    <source>
        <dbReference type="ARBA" id="ARBA00009320"/>
    </source>
</evidence>
<dbReference type="GO" id="GO:0046394">
    <property type="term" value="P:carboxylic acid biosynthetic process"/>
    <property type="evidence" value="ECO:0007669"/>
    <property type="project" value="UniProtKB-ARBA"/>
</dbReference>
<dbReference type="Proteomes" id="UP000010471">
    <property type="component" value="Chromosome"/>
</dbReference>
<dbReference type="EMBL" id="CP003630">
    <property type="protein sequence ID" value="AFZ19243.1"/>
    <property type="molecule type" value="Genomic_DNA"/>
</dbReference>
<keyword evidence="5" id="KW-1185">Reference proteome</keyword>
<dbReference type="Pfam" id="PF01063">
    <property type="entry name" value="Aminotran_4"/>
    <property type="match status" value="1"/>
</dbReference>
<dbReference type="InterPro" id="IPR036038">
    <property type="entry name" value="Aminotransferase-like"/>
</dbReference>
<dbReference type="KEGG" id="mic:Mic7113_3518"/>
<comment type="cofactor">
    <cofactor evidence="1">
        <name>pyridoxal 5'-phosphate</name>
        <dbReference type="ChEBI" id="CHEBI:597326"/>
    </cofactor>
</comment>
<dbReference type="InterPro" id="IPR043131">
    <property type="entry name" value="BCAT-like_N"/>
</dbReference>
<comment type="similarity">
    <text evidence="2">Belongs to the class-IV pyridoxal-phosphate-dependent aminotransferase family.</text>
</comment>
<dbReference type="InterPro" id="IPR043132">
    <property type="entry name" value="BCAT-like_C"/>
</dbReference>
<dbReference type="Gene3D" id="3.30.470.10">
    <property type="match status" value="1"/>
</dbReference>
<dbReference type="PANTHER" id="PTHR42743">
    <property type="entry name" value="AMINO-ACID AMINOTRANSFERASE"/>
    <property type="match status" value="1"/>
</dbReference>
<dbReference type="Gene3D" id="3.20.10.10">
    <property type="entry name" value="D-amino Acid Aminotransferase, subunit A, domain 2"/>
    <property type="match status" value="1"/>
</dbReference>
<dbReference type="GO" id="GO:0008483">
    <property type="term" value="F:transaminase activity"/>
    <property type="evidence" value="ECO:0007669"/>
    <property type="project" value="UniProtKB-KW"/>
</dbReference>
<dbReference type="OrthoDB" id="9805628at2"/>
<protein>
    <submittedName>
        <fullName evidence="4">Branched-chain amino acid aminotransferase/4-amino-4-deoxychorismate lyase</fullName>
    </submittedName>
</protein>
<dbReference type="GO" id="GO:0008652">
    <property type="term" value="P:amino acid biosynthetic process"/>
    <property type="evidence" value="ECO:0007669"/>
    <property type="project" value="UniProtKB-ARBA"/>
</dbReference>
<dbReference type="GO" id="GO:0005829">
    <property type="term" value="C:cytosol"/>
    <property type="evidence" value="ECO:0007669"/>
    <property type="project" value="TreeGrafter"/>
</dbReference>
<evidence type="ECO:0000256" key="3">
    <source>
        <dbReference type="ARBA" id="ARBA00022898"/>
    </source>
</evidence>
<dbReference type="InterPro" id="IPR001544">
    <property type="entry name" value="Aminotrans_IV"/>
</dbReference>
<dbReference type="HOGENOM" id="CLU_020844_3_0_3"/>
<dbReference type="PATRIC" id="fig|1173027.3.peg.3871"/>
<dbReference type="RefSeq" id="WP_015183385.1">
    <property type="nucleotide sequence ID" value="NC_019738.1"/>
</dbReference>
<gene>
    <name evidence="4" type="ORF">Mic7113_3518</name>
</gene>
<dbReference type="PANTHER" id="PTHR42743:SF11">
    <property type="entry name" value="AMINODEOXYCHORISMATE LYASE"/>
    <property type="match status" value="1"/>
</dbReference>
<name>K9WGC5_9CYAN</name>